<feature type="region of interest" description="Disordered" evidence="2">
    <location>
        <begin position="202"/>
        <end position="229"/>
    </location>
</feature>
<feature type="compositionally biased region" description="Basic and acidic residues" evidence="2">
    <location>
        <begin position="284"/>
        <end position="306"/>
    </location>
</feature>
<protein>
    <recommendedName>
        <fullName evidence="1">G patch domain-containing protein 4</fullName>
    </recommendedName>
</protein>
<dbReference type="PANTHER" id="PTHR23149:SF9">
    <property type="entry name" value="G PATCH DOMAIN-CONTAINING PROTEIN 4"/>
    <property type="match status" value="1"/>
</dbReference>
<evidence type="ECO:0000259" key="3">
    <source>
        <dbReference type="PROSITE" id="PS50174"/>
    </source>
</evidence>
<dbReference type="Proteomes" id="UP001159427">
    <property type="component" value="Unassembled WGS sequence"/>
</dbReference>
<feature type="compositionally biased region" description="Basic and acidic residues" evidence="2">
    <location>
        <begin position="363"/>
        <end position="373"/>
    </location>
</feature>
<keyword evidence="5" id="KW-1185">Reference proteome</keyword>
<dbReference type="PROSITE" id="PS50174">
    <property type="entry name" value="G_PATCH"/>
    <property type="match status" value="1"/>
</dbReference>
<evidence type="ECO:0000256" key="1">
    <source>
        <dbReference type="ARBA" id="ARBA00040365"/>
    </source>
</evidence>
<dbReference type="InterPro" id="IPR000467">
    <property type="entry name" value="G_patch_dom"/>
</dbReference>
<comment type="caution">
    <text evidence="4">The sequence shown here is derived from an EMBL/GenBank/DDBJ whole genome shotgun (WGS) entry which is preliminary data.</text>
</comment>
<proteinExistence type="predicted"/>
<feature type="region of interest" description="Disordered" evidence="2">
    <location>
        <begin position="339"/>
        <end position="382"/>
    </location>
</feature>
<feature type="domain" description="G-patch" evidence="3">
    <location>
        <begin position="4"/>
        <end position="50"/>
    </location>
</feature>
<feature type="compositionally biased region" description="Polar residues" evidence="2">
    <location>
        <begin position="88"/>
        <end position="101"/>
    </location>
</feature>
<feature type="compositionally biased region" description="Basic residues" evidence="2">
    <location>
        <begin position="210"/>
        <end position="225"/>
    </location>
</feature>
<dbReference type="InterPro" id="IPR050656">
    <property type="entry name" value="PINX1"/>
</dbReference>
<organism evidence="4 5">
    <name type="scientific">Porites evermanni</name>
    <dbReference type="NCBI Taxonomy" id="104178"/>
    <lineage>
        <taxon>Eukaryota</taxon>
        <taxon>Metazoa</taxon>
        <taxon>Cnidaria</taxon>
        <taxon>Anthozoa</taxon>
        <taxon>Hexacorallia</taxon>
        <taxon>Scleractinia</taxon>
        <taxon>Fungiina</taxon>
        <taxon>Poritidae</taxon>
        <taxon>Porites</taxon>
    </lineage>
</organism>
<feature type="compositionally biased region" description="Basic and acidic residues" evidence="2">
    <location>
        <begin position="258"/>
        <end position="274"/>
    </location>
</feature>
<gene>
    <name evidence="4" type="ORF">PEVE_00019783</name>
</gene>
<accession>A0ABN8SHG5</accession>
<dbReference type="PANTHER" id="PTHR23149">
    <property type="entry name" value="G PATCH DOMAIN CONTAINING PROTEIN"/>
    <property type="match status" value="1"/>
</dbReference>
<evidence type="ECO:0000256" key="2">
    <source>
        <dbReference type="SAM" id="MobiDB-lite"/>
    </source>
</evidence>
<dbReference type="SMART" id="SM00443">
    <property type="entry name" value="G_patch"/>
    <property type="match status" value="1"/>
</dbReference>
<reference evidence="4 5" key="1">
    <citation type="submission" date="2022-05" db="EMBL/GenBank/DDBJ databases">
        <authorList>
            <consortium name="Genoscope - CEA"/>
            <person name="William W."/>
        </authorList>
    </citation>
    <scope>NUCLEOTIDE SEQUENCE [LARGE SCALE GENOMIC DNA]</scope>
</reference>
<name>A0ABN8SHG5_9CNID</name>
<feature type="region of interest" description="Disordered" evidence="2">
    <location>
        <begin position="250"/>
        <end position="322"/>
    </location>
</feature>
<evidence type="ECO:0000313" key="5">
    <source>
        <dbReference type="Proteomes" id="UP001159427"/>
    </source>
</evidence>
<dbReference type="Pfam" id="PF01585">
    <property type="entry name" value="G-patch"/>
    <property type="match status" value="1"/>
</dbReference>
<feature type="region of interest" description="Disordered" evidence="2">
    <location>
        <begin position="88"/>
        <end position="133"/>
    </location>
</feature>
<sequence length="398" mass="45480">MADGLGFARKQLEKHGWSEGKGLGKEESGISKAIKVNVKTDLAGVGYDAGDQFSFHWWDHVFNKTAKSIVVQESEEGVTVLKSSKETCSVSNKRPSKNSNKPRLYGRFVKASSQTQENKTQESDDDSESEKDFSHLCPDERLFQACGGRTAHKAARHGLLLNGKLQRVEKQEKMGNSDDRCDTDTTESSVLDRKSFVVDEKQRCKEAKRDSKKTKKGKKKKRKHREMLEEENHKFDEVVDGRDDLIRTRTKNVMNGEGDSKLEVHSSCEDYEKVKKGKRKKKYRDLQEGNDYKLEGERDSCGDKAEKRRKKRAKDGDLHDTNDEALSDICFYTNTDLDEKGANSKKRKRKGQLGENDYVVEGKCPDPKDDVDKKRAKKKKKKTLIYRERTGPNFKKVI</sequence>
<evidence type="ECO:0000313" key="4">
    <source>
        <dbReference type="EMBL" id="CAH3189822.1"/>
    </source>
</evidence>
<dbReference type="EMBL" id="CALNXI010002664">
    <property type="protein sequence ID" value="CAH3189822.1"/>
    <property type="molecule type" value="Genomic_DNA"/>
</dbReference>